<evidence type="ECO:0000313" key="3">
    <source>
        <dbReference type="Proteomes" id="UP000008311"/>
    </source>
</evidence>
<feature type="region of interest" description="Disordered" evidence="1">
    <location>
        <begin position="1"/>
        <end position="23"/>
    </location>
</feature>
<name>B9RNQ6_RICCO</name>
<protein>
    <submittedName>
        <fullName evidence="2">Uncharacterized protein</fullName>
    </submittedName>
</protein>
<reference evidence="3" key="1">
    <citation type="journal article" date="2010" name="Nat. Biotechnol.">
        <title>Draft genome sequence of the oilseed species Ricinus communis.</title>
        <authorList>
            <person name="Chan A.P."/>
            <person name="Crabtree J."/>
            <person name="Zhao Q."/>
            <person name="Lorenzi H."/>
            <person name="Orvis J."/>
            <person name="Puiu D."/>
            <person name="Melake-Berhan A."/>
            <person name="Jones K.M."/>
            <person name="Redman J."/>
            <person name="Chen G."/>
            <person name="Cahoon E.B."/>
            <person name="Gedil M."/>
            <person name="Stanke M."/>
            <person name="Haas B.J."/>
            <person name="Wortman J.R."/>
            <person name="Fraser-Liggett C.M."/>
            <person name="Ravel J."/>
            <person name="Rabinowicz P.D."/>
        </authorList>
    </citation>
    <scope>NUCLEOTIDE SEQUENCE [LARGE SCALE GENOMIC DNA]</scope>
    <source>
        <strain evidence="3">cv. Hale</strain>
    </source>
</reference>
<dbReference type="AlphaFoldDB" id="B9RNQ6"/>
<gene>
    <name evidence="2" type="ORF">RCOM_0919790</name>
</gene>
<dbReference type="EMBL" id="EQ973791">
    <property type="protein sequence ID" value="EEF46824.1"/>
    <property type="molecule type" value="Genomic_DNA"/>
</dbReference>
<evidence type="ECO:0000313" key="2">
    <source>
        <dbReference type="EMBL" id="EEF46824.1"/>
    </source>
</evidence>
<proteinExistence type="predicted"/>
<dbReference type="InParanoid" id="B9RNQ6"/>
<sequence>MKEIEEAWFGKQSNCPDSSTTVSSNSLSLRKASIWSRIVHLFRIFDRKDLNSHIFNKSALNEACTDAPGPSIYSVRTICPEGHGTPSAEYVDSNPNEQPT</sequence>
<accession>B9RNQ6</accession>
<keyword evidence="3" id="KW-1185">Reference proteome</keyword>
<evidence type="ECO:0000256" key="1">
    <source>
        <dbReference type="SAM" id="MobiDB-lite"/>
    </source>
</evidence>
<organism evidence="2 3">
    <name type="scientific">Ricinus communis</name>
    <name type="common">Castor bean</name>
    <dbReference type="NCBI Taxonomy" id="3988"/>
    <lineage>
        <taxon>Eukaryota</taxon>
        <taxon>Viridiplantae</taxon>
        <taxon>Streptophyta</taxon>
        <taxon>Embryophyta</taxon>
        <taxon>Tracheophyta</taxon>
        <taxon>Spermatophyta</taxon>
        <taxon>Magnoliopsida</taxon>
        <taxon>eudicotyledons</taxon>
        <taxon>Gunneridae</taxon>
        <taxon>Pentapetalae</taxon>
        <taxon>rosids</taxon>
        <taxon>fabids</taxon>
        <taxon>Malpighiales</taxon>
        <taxon>Euphorbiaceae</taxon>
        <taxon>Acalyphoideae</taxon>
        <taxon>Acalypheae</taxon>
        <taxon>Ricinus</taxon>
    </lineage>
</organism>
<dbReference type="Proteomes" id="UP000008311">
    <property type="component" value="Unassembled WGS sequence"/>
</dbReference>